<evidence type="ECO:0000256" key="2">
    <source>
        <dbReference type="ARBA" id="ARBA00022737"/>
    </source>
</evidence>
<evidence type="ECO:0000256" key="1">
    <source>
        <dbReference type="ARBA" id="ARBA00022658"/>
    </source>
</evidence>
<dbReference type="Proteomes" id="UP000224634">
    <property type="component" value="Unassembled WGS sequence"/>
</dbReference>
<evidence type="ECO:0000259" key="4">
    <source>
        <dbReference type="Pfam" id="PF25390"/>
    </source>
</evidence>
<dbReference type="AlphaFoldDB" id="A0A2B7Z2J5"/>
<organism evidence="5 6">
    <name type="scientific">Polytolypa hystricis (strain UAMH7299)</name>
    <dbReference type="NCBI Taxonomy" id="1447883"/>
    <lineage>
        <taxon>Eukaryota</taxon>
        <taxon>Fungi</taxon>
        <taxon>Dikarya</taxon>
        <taxon>Ascomycota</taxon>
        <taxon>Pezizomycotina</taxon>
        <taxon>Eurotiomycetes</taxon>
        <taxon>Eurotiomycetidae</taxon>
        <taxon>Onygenales</taxon>
        <taxon>Onygenales incertae sedis</taxon>
        <taxon>Polytolypa</taxon>
    </lineage>
</organism>
<comment type="caution">
    <text evidence="5">The sequence shown here is derived from an EMBL/GenBank/DDBJ whole genome shotgun (WGS) entry which is preliminary data.</text>
</comment>
<feature type="repeat" description="RCC1" evidence="3">
    <location>
        <begin position="196"/>
        <end position="248"/>
    </location>
</feature>
<feature type="repeat" description="RCC1" evidence="3">
    <location>
        <begin position="293"/>
        <end position="330"/>
    </location>
</feature>
<dbReference type="SUPFAM" id="SSF50985">
    <property type="entry name" value="RCC1/BLIP-II"/>
    <property type="match status" value="1"/>
</dbReference>
<evidence type="ECO:0000313" key="6">
    <source>
        <dbReference type="Proteomes" id="UP000224634"/>
    </source>
</evidence>
<dbReference type="PROSITE" id="PS50012">
    <property type="entry name" value="RCC1_3"/>
    <property type="match status" value="4"/>
</dbReference>
<dbReference type="PRINTS" id="PR00633">
    <property type="entry name" value="RCCNDNSATION"/>
</dbReference>
<dbReference type="InterPro" id="IPR000408">
    <property type="entry name" value="Reg_chr_condens"/>
</dbReference>
<keyword evidence="2" id="KW-0677">Repeat</keyword>
<dbReference type="EMBL" id="PDNA01000010">
    <property type="protein sequence ID" value="PGH27057.1"/>
    <property type="molecule type" value="Genomic_DNA"/>
</dbReference>
<dbReference type="STRING" id="1447883.A0A2B7Z2J5"/>
<sequence length="388" mass="41152">MPLYALGSNGSGQLGIGHEDDVSSPTKCLFFTHDSLETQDSRSQDLPEEIAVHDEPIRIVAGGNHTLILFRSGAVYAAGANKSGQCGQDPGDMSALLSFRRVRAVVDEDDDYGGQRTVERFAAISATWEASFIIDAATGHVYVFGQGTKGELGLGEGVTQADVTSPARIADFPPKDTEVVSISSSMGHTVVVLSNGDVYGWGVSRKGQLGREGVLSKIYWSPRKIGDVTFHAYQVACGREFTVVAGDAADGQFVILGSENKKWDIGAGAPRDLKGYDTVAASWHGVYVHKRDGSVVAWGRNDRGQLPPLHFPHPEKLAVGSEHVVAVIGKGRVVSFGWGEHGNCGAEIDAQGNVAGSWNELPLSSESKFLVTGVGAGCATSWVIAVRE</sequence>
<dbReference type="OrthoDB" id="5370059at2759"/>
<dbReference type="Pfam" id="PF25390">
    <property type="entry name" value="WD40_RLD"/>
    <property type="match status" value="1"/>
</dbReference>
<proteinExistence type="predicted"/>
<reference evidence="5 6" key="1">
    <citation type="submission" date="2017-10" db="EMBL/GenBank/DDBJ databases">
        <title>Comparative genomics in systemic dimorphic fungi from Ajellomycetaceae.</title>
        <authorList>
            <person name="Munoz J.F."/>
            <person name="Mcewen J.G."/>
            <person name="Clay O.K."/>
            <person name="Cuomo C.A."/>
        </authorList>
    </citation>
    <scope>NUCLEOTIDE SEQUENCE [LARGE SCALE GENOMIC DNA]</scope>
    <source>
        <strain evidence="5 6">UAMH7299</strain>
    </source>
</reference>
<keyword evidence="6" id="KW-1185">Reference proteome</keyword>
<evidence type="ECO:0000313" key="5">
    <source>
        <dbReference type="EMBL" id="PGH27057.1"/>
    </source>
</evidence>
<keyword evidence="1" id="KW-0344">Guanine-nucleotide releasing factor</keyword>
<dbReference type="PANTHER" id="PTHR45982">
    <property type="entry name" value="REGULATOR OF CHROMOSOME CONDENSATION"/>
    <property type="match status" value="1"/>
</dbReference>
<gene>
    <name evidence="5" type="ORF">AJ80_01243</name>
</gene>
<dbReference type="InterPro" id="IPR051553">
    <property type="entry name" value="Ran_GTPase-activating"/>
</dbReference>
<evidence type="ECO:0000256" key="3">
    <source>
        <dbReference type="PROSITE-ProRule" id="PRU00235"/>
    </source>
</evidence>
<dbReference type="InterPro" id="IPR009091">
    <property type="entry name" value="RCC1/BLIP-II"/>
</dbReference>
<feature type="repeat" description="RCC1" evidence="3">
    <location>
        <begin position="139"/>
        <end position="195"/>
    </location>
</feature>
<feature type="domain" description="RCC1-like" evidence="4">
    <location>
        <begin position="3"/>
        <end position="349"/>
    </location>
</feature>
<dbReference type="PANTHER" id="PTHR45982:SF5">
    <property type="entry name" value="RCC DOMAIN-CONTAINING PROTEIN ATS1"/>
    <property type="match status" value="1"/>
</dbReference>
<protein>
    <recommendedName>
        <fullName evidence="4">RCC1-like domain-containing protein</fullName>
    </recommendedName>
</protein>
<accession>A0A2B7Z2J5</accession>
<dbReference type="InterPro" id="IPR058923">
    <property type="entry name" value="RCC1-like_dom"/>
</dbReference>
<name>A0A2B7Z2J5_POLH7</name>
<feature type="repeat" description="RCC1" evidence="3">
    <location>
        <begin position="1"/>
        <end position="72"/>
    </location>
</feature>
<dbReference type="Gene3D" id="2.130.10.30">
    <property type="entry name" value="Regulator of chromosome condensation 1/beta-lactamase-inhibitor protein II"/>
    <property type="match status" value="2"/>
</dbReference>